<proteinExistence type="predicted"/>
<dbReference type="EMBL" id="MLYO01000083">
    <property type="protein sequence ID" value="OIJ91591.1"/>
    <property type="molecule type" value="Genomic_DNA"/>
</dbReference>
<dbReference type="AlphaFoldDB" id="A0A1S2PCT3"/>
<accession>A0A1S2PCT3</accession>
<protein>
    <submittedName>
        <fullName evidence="2">Uncharacterized protein</fullName>
    </submittedName>
</protein>
<evidence type="ECO:0000256" key="1">
    <source>
        <dbReference type="SAM" id="MobiDB-lite"/>
    </source>
</evidence>
<comment type="caution">
    <text evidence="2">The sequence shown here is derived from an EMBL/GenBank/DDBJ whole genome shotgun (WGS) entry which is preliminary data.</text>
</comment>
<dbReference type="Gene3D" id="3.90.1140.10">
    <property type="entry name" value="Cyclic phosphodiesterase"/>
    <property type="match status" value="1"/>
</dbReference>
<keyword evidence="3" id="KW-1185">Reference proteome</keyword>
<dbReference type="SUPFAM" id="SSF55144">
    <property type="entry name" value="LigT-like"/>
    <property type="match status" value="1"/>
</dbReference>
<dbReference type="Proteomes" id="UP000179642">
    <property type="component" value="Unassembled WGS sequence"/>
</dbReference>
<evidence type="ECO:0000313" key="2">
    <source>
        <dbReference type="EMBL" id="OIJ91591.1"/>
    </source>
</evidence>
<name>A0A1S2PCT3_9ACTN</name>
<feature type="region of interest" description="Disordered" evidence="1">
    <location>
        <begin position="213"/>
        <end position="241"/>
    </location>
</feature>
<reference evidence="2 3" key="1">
    <citation type="submission" date="2016-10" db="EMBL/GenBank/DDBJ databases">
        <title>Genome sequence of Streptomyces sp. MUSC 1.</title>
        <authorList>
            <person name="Lee L.-H."/>
            <person name="Ser H.-L."/>
            <person name="Law J.W.-F."/>
        </authorList>
    </citation>
    <scope>NUCLEOTIDE SEQUENCE [LARGE SCALE GENOMIC DNA]</scope>
    <source>
        <strain evidence="2 3">MUSC 1</strain>
    </source>
</reference>
<evidence type="ECO:0000313" key="3">
    <source>
        <dbReference type="Proteomes" id="UP000179642"/>
    </source>
</evidence>
<sequence length="254" mass="28343">MHFTVLHAGPQDSAREVDQITREVTRRAADTDPFEVRLSRPDIGTLAIESKGCPGRPHRQLWEMTWQTHQAVVGDRWPRIPTASYPHLSHAYAGAQGYLADRSKLKVMLSDLPGGPVAVPVSALTLVAEWHHRREVVWDILAEVPLDTRPWGMAPGCTAATLTHIFARAIACSASSRWFLRWSRSHRCHSLSWPGAELPRDLTASHSVQACVPDSRRHTPSCRPEARRRHADPRTGPSIFPVLRRAGSVPRPCP</sequence>
<organism evidence="2 3">
    <name type="scientific">Streptomyces monashensis</name>
    <dbReference type="NCBI Taxonomy" id="1678012"/>
    <lineage>
        <taxon>Bacteria</taxon>
        <taxon>Bacillati</taxon>
        <taxon>Actinomycetota</taxon>
        <taxon>Actinomycetes</taxon>
        <taxon>Kitasatosporales</taxon>
        <taxon>Streptomycetaceae</taxon>
        <taxon>Streptomyces</taxon>
    </lineage>
</organism>
<gene>
    <name evidence="2" type="ORF">BIV23_39550</name>
</gene>
<dbReference type="InterPro" id="IPR009097">
    <property type="entry name" value="Cyclic_Pdiesterase"/>
</dbReference>